<dbReference type="RefSeq" id="WP_091767216.1">
    <property type="nucleotide sequence ID" value="NZ_FNHG01000003.1"/>
</dbReference>
<organism evidence="1 2">
    <name type="scientific">Maricaulis salignorans</name>
    <dbReference type="NCBI Taxonomy" id="144026"/>
    <lineage>
        <taxon>Bacteria</taxon>
        <taxon>Pseudomonadati</taxon>
        <taxon>Pseudomonadota</taxon>
        <taxon>Alphaproteobacteria</taxon>
        <taxon>Maricaulales</taxon>
        <taxon>Maricaulaceae</taxon>
        <taxon>Maricaulis</taxon>
    </lineage>
</organism>
<dbReference type="Pfam" id="PF11017">
    <property type="entry name" value="DUF2855"/>
    <property type="match status" value="1"/>
</dbReference>
<reference evidence="1 2" key="1">
    <citation type="submission" date="2016-10" db="EMBL/GenBank/DDBJ databases">
        <authorList>
            <person name="de Groot N.N."/>
        </authorList>
    </citation>
    <scope>NUCLEOTIDE SEQUENCE [LARGE SCALE GENOMIC DNA]</scope>
    <source>
        <strain evidence="1 2">DSM 16077</strain>
    </source>
</reference>
<keyword evidence="2" id="KW-1185">Reference proteome</keyword>
<dbReference type="STRING" id="144026.SAMN04488568_103105"/>
<name>A0A1G9P421_9PROT</name>
<sequence length="367" mass="40607">MNAPITISRLFTDKSDLGRTEMREHQQGALEKGEILLEIKSFSLTTNNITYAAFGDAMQYWNFFPTGEAGFGHMPVWGFADVIASTTRGITVGERFYGYYPIASHVLMRPGRISPRGFYDVLDHRLDLVSAYNQYSRCSEDAVYRSDREDLQALFRPLFVTAFMLADYLEDNDWFGAQQLLLSSASSKTAYGTAFCLLSEDRVKLAALTSPRNADFVAGLGCYETVTLYDDIETLDASIPTVYVDFAGDAALRARIHHHFGPSLMHDCVVGAAHNAPHSKPVDMPGPAPKFFFAPEQIAKRNKDWGPDAFNARFNDAQEAFFAQLDSADPVWMTVKTGQGFEAAQAVIKTLVESGGDPAMGHMIELG</sequence>
<gene>
    <name evidence="1" type="ORF">SAMN04488568_103105</name>
</gene>
<evidence type="ECO:0000313" key="2">
    <source>
        <dbReference type="Proteomes" id="UP000199759"/>
    </source>
</evidence>
<protein>
    <recommendedName>
        <fullName evidence="3">DUF2855 domain-containing protein</fullName>
    </recommendedName>
</protein>
<dbReference type="Proteomes" id="UP000199759">
    <property type="component" value="Unassembled WGS sequence"/>
</dbReference>
<evidence type="ECO:0008006" key="3">
    <source>
        <dbReference type="Google" id="ProtNLM"/>
    </source>
</evidence>
<dbReference type="EMBL" id="FNHG01000003">
    <property type="protein sequence ID" value="SDL93642.1"/>
    <property type="molecule type" value="Genomic_DNA"/>
</dbReference>
<dbReference type="InterPro" id="IPR021276">
    <property type="entry name" value="DUF2855"/>
</dbReference>
<accession>A0A1G9P421</accession>
<evidence type="ECO:0000313" key="1">
    <source>
        <dbReference type="EMBL" id="SDL93642.1"/>
    </source>
</evidence>
<proteinExistence type="predicted"/>
<dbReference type="OrthoDB" id="8953110at2"/>
<dbReference type="AlphaFoldDB" id="A0A1G9P421"/>